<dbReference type="EMBL" id="CZBA01000006">
    <property type="protein sequence ID" value="CUP42388.1"/>
    <property type="molecule type" value="Genomic_DNA"/>
</dbReference>
<proteinExistence type="predicted"/>
<dbReference type="RefSeq" id="WP_055055765.1">
    <property type="nucleotide sequence ID" value="NZ_CZBA01000006.1"/>
</dbReference>
<sequence length="433" mass="51479">MIENFIEYMWYLLTTPLKKLKKALNKWYILCRVFGKRFDEAKEDILRARDEGMVATCSHEMLPVHGADRRLTRYEGEHPENFRSRIAMYEEICKLGGTNEGVLLAVRTLGYTSPVLVRANDLTGFSHFTLDGSWLLDGSRTLESDTIENRWAEFYIVIVMDADEEHPISFDIMRKTVRKWKEVGAKDNYFFKYNLSIRQPHTGNFLEVLYKKHLFYYDYRKLDGMWKLDGSYMLDAEMTPVGTRIGYRYESLYELHEAGLAVMAYNYACRMVESAILKAAYSFRMYYFEYLKTDGSWTTDGSYVVDAQMSPREMRWSTTFHHQHEEKLLMKQRYRMQPCEEAYSIRKTLEQYRMVIDYFDYLKLNGLWKLTGSRLMDAQRTEYTTKQAYSFGVEHTREFRVIWHEEHNLIFLDGTWSLDGSKIIDAWQKTEVL</sequence>
<gene>
    <name evidence="1" type="ORF">ERS852533_01302</name>
</gene>
<accession>A0A174N787</accession>
<reference evidence="1 2" key="1">
    <citation type="submission" date="2015-09" db="EMBL/GenBank/DDBJ databases">
        <authorList>
            <consortium name="Pathogen Informatics"/>
        </authorList>
    </citation>
    <scope>NUCLEOTIDE SEQUENCE [LARGE SCALE GENOMIC DNA]</scope>
    <source>
        <strain evidence="1 2">2789STDY5834921</strain>
    </source>
</reference>
<protein>
    <submittedName>
        <fullName evidence="1">Uncharacterized protein</fullName>
    </submittedName>
</protein>
<dbReference type="AlphaFoldDB" id="A0A174N787"/>
<dbReference type="Proteomes" id="UP000095413">
    <property type="component" value="Unassembled WGS sequence"/>
</dbReference>
<name>A0A174N787_9FIRM</name>
<evidence type="ECO:0000313" key="1">
    <source>
        <dbReference type="EMBL" id="CUP42388.1"/>
    </source>
</evidence>
<evidence type="ECO:0000313" key="2">
    <source>
        <dbReference type="Proteomes" id="UP000095413"/>
    </source>
</evidence>
<organism evidence="1 2">
    <name type="scientific">Blautia obeum</name>
    <dbReference type="NCBI Taxonomy" id="40520"/>
    <lineage>
        <taxon>Bacteria</taxon>
        <taxon>Bacillati</taxon>
        <taxon>Bacillota</taxon>
        <taxon>Clostridia</taxon>
        <taxon>Lachnospirales</taxon>
        <taxon>Lachnospiraceae</taxon>
        <taxon>Blautia</taxon>
    </lineage>
</organism>
<dbReference type="OrthoDB" id="25751at2"/>